<gene>
    <name evidence="8" type="ORF">A3C06_01100</name>
</gene>
<feature type="transmembrane region" description="Helical" evidence="6">
    <location>
        <begin position="196"/>
        <end position="216"/>
    </location>
</feature>
<dbReference type="InterPro" id="IPR003834">
    <property type="entry name" value="Cyt_c_assmbl_TM_dom"/>
</dbReference>
<dbReference type="EMBL" id="MHRQ01000012">
    <property type="protein sequence ID" value="OHA27079.1"/>
    <property type="molecule type" value="Genomic_DNA"/>
</dbReference>
<dbReference type="PANTHER" id="PTHR31272:SF9">
    <property type="entry name" value="BLL1027 PROTEIN"/>
    <property type="match status" value="1"/>
</dbReference>
<feature type="domain" description="Cytochrome C biogenesis protein transmembrane" evidence="7">
    <location>
        <begin position="6"/>
        <end position="215"/>
    </location>
</feature>
<dbReference type="InterPro" id="IPR051790">
    <property type="entry name" value="Cytochrome_c-biogenesis_DsbD"/>
</dbReference>
<dbReference type="GO" id="GO:0017004">
    <property type="term" value="P:cytochrome complex assembly"/>
    <property type="evidence" value="ECO:0007669"/>
    <property type="project" value="InterPro"/>
</dbReference>
<feature type="transmembrane region" description="Helical" evidence="6">
    <location>
        <begin position="47"/>
        <end position="70"/>
    </location>
</feature>
<keyword evidence="3 6" id="KW-0812">Transmembrane</keyword>
<dbReference type="Proteomes" id="UP000177565">
    <property type="component" value="Unassembled WGS sequence"/>
</dbReference>
<keyword evidence="5 6" id="KW-0472">Membrane</keyword>
<comment type="subcellular location">
    <subcellularLocation>
        <location evidence="1">Membrane</location>
        <topology evidence="1">Multi-pass membrane protein</topology>
    </subcellularLocation>
</comment>
<evidence type="ECO:0000256" key="1">
    <source>
        <dbReference type="ARBA" id="ARBA00004141"/>
    </source>
</evidence>
<proteinExistence type="inferred from homology"/>
<dbReference type="PANTHER" id="PTHR31272">
    <property type="entry name" value="CYTOCHROME C-TYPE BIOGENESIS PROTEIN HI_1454-RELATED"/>
    <property type="match status" value="1"/>
</dbReference>
<accession>A0A1G2MUX6</accession>
<evidence type="ECO:0000259" key="7">
    <source>
        <dbReference type="Pfam" id="PF02683"/>
    </source>
</evidence>
<feature type="transmembrane region" description="Helical" evidence="6">
    <location>
        <begin position="6"/>
        <end position="35"/>
    </location>
</feature>
<protein>
    <recommendedName>
        <fullName evidence="7">Cytochrome C biogenesis protein transmembrane domain-containing protein</fullName>
    </recommendedName>
</protein>
<evidence type="ECO:0000256" key="2">
    <source>
        <dbReference type="ARBA" id="ARBA00006143"/>
    </source>
</evidence>
<evidence type="ECO:0000256" key="3">
    <source>
        <dbReference type="ARBA" id="ARBA00022692"/>
    </source>
</evidence>
<comment type="caution">
    <text evidence="8">The sequence shown here is derived from an EMBL/GenBank/DDBJ whole genome shotgun (WGS) entry which is preliminary data.</text>
</comment>
<comment type="similarity">
    <text evidence="2">Belongs to the DsbD family.</text>
</comment>
<dbReference type="STRING" id="1802312.A3C06_01100"/>
<evidence type="ECO:0000313" key="8">
    <source>
        <dbReference type="EMBL" id="OHA27079.1"/>
    </source>
</evidence>
<organism evidence="8 9">
    <name type="scientific">Candidatus Taylorbacteria bacterium RIFCSPHIGHO2_02_FULL_46_13</name>
    <dbReference type="NCBI Taxonomy" id="1802312"/>
    <lineage>
        <taxon>Bacteria</taxon>
        <taxon>Candidatus Tayloriibacteriota</taxon>
    </lineage>
</organism>
<evidence type="ECO:0000256" key="5">
    <source>
        <dbReference type="ARBA" id="ARBA00023136"/>
    </source>
</evidence>
<evidence type="ECO:0000313" key="9">
    <source>
        <dbReference type="Proteomes" id="UP000177565"/>
    </source>
</evidence>
<dbReference type="GO" id="GO:0016020">
    <property type="term" value="C:membrane"/>
    <property type="evidence" value="ECO:0007669"/>
    <property type="project" value="UniProtKB-SubCell"/>
</dbReference>
<sequence>MNGLSITVAFIAGLVSFLSPCVLPIIPGFLAYLAGSSAGGAPVKRKDTFLSALFFVLGFSVVFALLGVLLNTSLANVAYSVQMWASRVGGAIIIFFGLYVTGLIHVSFLERDHKFRVMKKFSSRHVTSFVFGTAFAAGWTPCVGAALGAILGLAATQPGSAFTLLLTYALGLGIPFLIVGIFAGEASNFLNRFAPIVKYINIVFGILLIVIGILVFTGDLARIASFSLLNSLLLSR</sequence>
<reference evidence="8 9" key="1">
    <citation type="journal article" date="2016" name="Nat. Commun.">
        <title>Thousands of microbial genomes shed light on interconnected biogeochemical processes in an aquifer system.</title>
        <authorList>
            <person name="Anantharaman K."/>
            <person name="Brown C.T."/>
            <person name="Hug L.A."/>
            <person name="Sharon I."/>
            <person name="Castelle C.J."/>
            <person name="Probst A.J."/>
            <person name="Thomas B.C."/>
            <person name="Singh A."/>
            <person name="Wilkins M.J."/>
            <person name="Karaoz U."/>
            <person name="Brodie E.L."/>
            <person name="Williams K.H."/>
            <person name="Hubbard S.S."/>
            <person name="Banfield J.F."/>
        </authorList>
    </citation>
    <scope>NUCLEOTIDE SEQUENCE [LARGE SCALE GENOMIC DNA]</scope>
</reference>
<dbReference type="AlphaFoldDB" id="A0A1G2MUX6"/>
<feature type="transmembrane region" description="Helical" evidence="6">
    <location>
        <begin position="90"/>
        <end position="109"/>
    </location>
</feature>
<evidence type="ECO:0000256" key="4">
    <source>
        <dbReference type="ARBA" id="ARBA00022989"/>
    </source>
</evidence>
<feature type="transmembrane region" description="Helical" evidence="6">
    <location>
        <begin position="129"/>
        <end position="155"/>
    </location>
</feature>
<evidence type="ECO:0000256" key="6">
    <source>
        <dbReference type="SAM" id="Phobius"/>
    </source>
</evidence>
<keyword evidence="4 6" id="KW-1133">Transmembrane helix</keyword>
<dbReference type="Pfam" id="PF02683">
    <property type="entry name" value="DsbD_TM"/>
    <property type="match status" value="1"/>
</dbReference>
<feature type="transmembrane region" description="Helical" evidence="6">
    <location>
        <begin position="161"/>
        <end position="184"/>
    </location>
</feature>
<name>A0A1G2MUX6_9BACT</name>